<dbReference type="GO" id="GO:0016020">
    <property type="term" value="C:membrane"/>
    <property type="evidence" value="ECO:0007669"/>
    <property type="project" value="UniProtKB-SubCell"/>
</dbReference>
<feature type="transmembrane region" description="Helical" evidence="6">
    <location>
        <begin position="51"/>
        <end position="72"/>
    </location>
</feature>
<dbReference type="AlphaFoldDB" id="A0A9Q1C5C0"/>
<feature type="transmembrane region" description="Helical" evidence="6">
    <location>
        <begin position="84"/>
        <end position="102"/>
    </location>
</feature>
<feature type="compositionally biased region" description="Acidic residues" evidence="5">
    <location>
        <begin position="362"/>
        <end position="374"/>
    </location>
</feature>
<dbReference type="PANTHER" id="PTHR22911:SF6">
    <property type="entry name" value="SOLUTE CARRIER FAMILY 35 MEMBER G1"/>
    <property type="match status" value="1"/>
</dbReference>
<feature type="region of interest" description="Disordered" evidence="5">
    <location>
        <begin position="346"/>
        <end position="374"/>
    </location>
</feature>
<feature type="transmembrane region" description="Helical" evidence="6">
    <location>
        <begin position="171"/>
        <end position="195"/>
    </location>
</feature>
<keyword evidence="9" id="KW-1185">Reference proteome</keyword>
<evidence type="ECO:0000313" key="9">
    <source>
        <dbReference type="Proteomes" id="UP001152320"/>
    </source>
</evidence>
<keyword evidence="4 6" id="KW-0472">Membrane</keyword>
<evidence type="ECO:0000256" key="1">
    <source>
        <dbReference type="ARBA" id="ARBA00004141"/>
    </source>
</evidence>
<sequence length="374" mass="40597">MELGSTSTSPSNLHQRMEGHGLTVVLSEHGESDNYSETGKSCLSHVHSHRGLIFVIISTIFMALQAVIVSLLKDDINSSQVVSLRFGLILFMTLPAAVGKGVPLTATRQEFKFLMLRSFCGTVAMVLKYFAYQNMRVGDATAVFFGAPAVTGLLGRIFLKEPFHILEGFTIIMTIAGVLIIAQPPFLFASAASVADSENSLAGIIAAVGCMVMAATTIVILRVMGKRNIEPFKTMLYYAVVASILSGCLVPLNGEWVLPQCGLDRYLLIALGVLGFLGQALWTYALTLENAIYASILRTNEVVFAFLFEFLFLGVRPNLLSGIGTALIIIASLLLSAKQIYQARKSQENQQNVSKEAPKDNADDDEDDVVDELM</sequence>
<feature type="domain" description="EamA" evidence="7">
    <location>
        <begin position="202"/>
        <end position="336"/>
    </location>
</feature>
<name>A0A9Q1C5C0_HOLLE</name>
<dbReference type="InterPro" id="IPR000620">
    <property type="entry name" value="EamA_dom"/>
</dbReference>
<evidence type="ECO:0000256" key="4">
    <source>
        <dbReference type="ARBA" id="ARBA00023136"/>
    </source>
</evidence>
<evidence type="ECO:0000256" key="2">
    <source>
        <dbReference type="ARBA" id="ARBA00022692"/>
    </source>
</evidence>
<evidence type="ECO:0000256" key="6">
    <source>
        <dbReference type="SAM" id="Phobius"/>
    </source>
</evidence>
<feature type="transmembrane region" description="Helical" evidence="6">
    <location>
        <begin position="114"/>
        <end position="131"/>
    </location>
</feature>
<keyword evidence="3 6" id="KW-1133">Transmembrane helix</keyword>
<gene>
    <name evidence="8" type="ORF">HOLleu_15959</name>
</gene>
<feature type="transmembrane region" description="Helical" evidence="6">
    <location>
        <begin position="266"/>
        <end position="285"/>
    </location>
</feature>
<accession>A0A9Q1C5C0</accession>
<proteinExistence type="predicted"/>
<dbReference type="EMBL" id="JAIZAY010000007">
    <property type="protein sequence ID" value="KAJ8038513.1"/>
    <property type="molecule type" value="Genomic_DNA"/>
</dbReference>
<reference evidence="8" key="1">
    <citation type="submission" date="2021-10" db="EMBL/GenBank/DDBJ databases">
        <title>Tropical sea cucumber genome reveals ecological adaptation and Cuvierian tubules defense mechanism.</title>
        <authorList>
            <person name="Chen T."/>
        </authorList>
    </citation>
    <scope>NUCLEOTIDE SEQUENCE</scope>
    <source>
        <strain evidence="8">Nanhai2018</strain>
        <tissue evidence="8">Muscle</tissue>
    </source>
</reference>
<feature type="transmembrane region" description="Helical" evidence="6">
    <location>
        <begin position="235"/>
        <end position="254"/>
    </location>
</feature>
<protein>
    <submittedName>
        <fullName evidence="8">Solute carrier family 35 member G1</fullName>
    </submittedName>
</protein>
<dbReference type="SUPFAM" id="SSF103481">
    <property type="entry name" value="Multidrug resistance efflux transporter EmrE"/>
    <property type="match status" value="2"/>
</dbReference>
<feature type="transmembrane region" description="Helical" evidence="6">
    <location>
        <begin position="319"/>
        <end position="337"/>
    </location>
</feature>
<dbReference type="Proteomes" id="UP001152320">
    <property type="component" value="Chromosome 7"/>
</dbReference>
<keyword evidence="2 6" id="KW-0812">Transmembrane</keyword>
<evidence type="ECO:0000259" key="7">
    <source>
        <dbReference type="Pfam" id="PF00892"/>
    </source>
</evidence>
<feature type="domain" description="EamA" evidence="7">
    <location>
        <begin position="50"/>
        <end position="181"/>
    </location>
</feature>
<evidence type="ECO:0000313" key="8">
    <source>
        <dbReference type="EMBL" id="KAJ8038513.1"/>
    </source>
</evidence>
<feature type="transmembrane region" description="Helical" evidence="6">
    <location>
        <begin position="137"/>
        <end position="159"/>
    </location>
</feature>
<comment type="subcellular location">
    <subcellularLocation>
        <location evidence="1">Membrane</location>
        <topology evidence="1">Multi-pass membrane protein</topology>
    </subcellularLocation>
</comment>
<feature type="transmembrane region" description="Helical" evidence="6">
    <location>
        <begin position="201"/>
        <end position="223"/>
    </location>
</feature>
<evidence type="ECO:0000256" key="5">
    <source>
        <dbReference type="SAM" id="MobiDB-lite"/>
    </source>
</evidence>
<organism evidence="8 9">
    <name type="scientific">Holothuria leucospilota</name>
    <name type="common">Black long sea cucumber</name>
    <name type="synonym">Mertensiothuria leucospilota</name>
    <dbReference type="NCBI Taxonomy" id="206669"/>
    <lineage>
        <taxon>Eukaryota</taxon>
        <taxon>Metazoa</taxon>
        <taxon>Echinodermata</taxon>
        <taxon>Eleutherozoa</taxon>
        <taxon>Echinozoa</taxon>
        <taxon>Holothuroidea</taxon>
        <taxon>Aspidochirotacea</taxon>
        <taxon>Aspidochirotida</taxon>
        <taxon>Holothuriidae</taxon>
        <taxon>Holothuria</taxon>
    </lineage>
</organism>
<dbReference type="PANTHER" id="PTHR22911">
    <property type="entry name" value="ACYL-MALONYL CONDENSING ENZYME-RELATED"/>
    <property type="match status" value="1"/>
</dbReference>
<dbReference type="InterPro" id="IPR037185">
    <property type="entry name" value="EmrE-like"/>
</dbReference>
<dbReference type="Gene3D" id="1.10.3730.20">
    <property type="match status" value="1"/>
</dbReference>
<dbReference type="Pfam" id="PF00892">
    <property type="entry name" value="EamA"/>
    <property type="match status" value="2"/>
</dbReference>
<comment type="caution">
    <text evidence="8">The sequence shown here is derived from an EMBL/GenBank/DDBJ whole genome shotgun (WGS) entry which is preliminary data.</text>
</comment>
<dbReference type="OrthoDB" id="306876at2759"/>
<evidence type="ECO:0000256" key="3">
    <source>
        <dbReference type="ARBA" id="ARBA00022989"/>
    </source>
</evidence>